<proteinExistence type="predicted"/>
<evidence type="ECO:0008006" key="4">
    <source>
        <dbReference type="Google" id="ProtNLM"/>
    </source>
</evidence>
<dbReference type="AlphaFoldDB" id="A0A841FT26"/>
<feature type="region of interest" description="Disordered" evidence="1">
    <location>
        <begin position="222"/>
        <end position="244"/>
    </location>
</feature>
<comment type="caution">
    <text evidence="2">The sequence shown here is derived from an EMBL/GenBank/DDBJ whole genome shotgun (WGS) entry which is preliminary data.</text>
</comment>
<sequence>MSYAYLLGLYLGDGDISAVRDTPRLRISCTAAYTDLLVECAQAMRAVLPNRTGRVTRGGCTVVQSHSRHWPCLFPQHGRGRKHERPIVLAHWQRDILTAHPKPFLRGLIHSDGWRGVNHTTVKGKRYEYVRYQFANESADILALCGWALDLVGAEWRYSRYNVVSVAKKHSVALLETFIGPKTLGPQSRPSNPSPDSAPFSAFPLRTSAFAVRIAPRVSRLRGMTARPCTPPGRPSTVSRRRRK</sequence>
<accession>A0A841FT26</accession>
<evidence type="ECO:0000313" key="3">
    <source>
        <dbReference type="Proteomes" id="UP000548476"/>
    </source>
</evidence>
<organism evidence="2 3">
    <name type="scientific">Phytomonospora endophytica</name>
    <dbReference type="NCBI Taxonomy" id="714109"/>
    <lineage>
        <taxon>Bacteria</taxon>
        <taxon>Bacillati</taxon>
        <taxon>Actinomycetota</taxon>
        <taxon>Actinomycetes</taxon>
        <taxon>Micromonosporales</taxon>
        <taxon>Micromonosporaceae</taxon>
        <taxon>Phytomonospora</taxon>
    </lineage>
</organism>
<evidence type="ECO:0000313" key="2">
    <source>
        <dbReference type="EMBL" id="MBB6035679.1"/>
    </source>
</evidence>
<dbReference type="Proteomes" id="UP000548476">
    <property type="component" value="Unassembled WGS sequence"/>
</dbReference>
<name>A0A841FT26_9ACTN</name>
<gene>
    <name evidence="2" type="ORF">HNR73_003543</name>
</gene>
<dbReference type="InterPro" id="IPR027434">
    <property type="entry name" value="Homing_endonucl"/>
</dbReference>
<evidence type="ECO:0000256" key="1">
    <source>
        <dbReference type="SAM" id="MobiDB-lite"/>
    </source>
</evidence>
<dbReference type="Gene3D" id="3.10.28.10">
    <property type="entry name" value="Homing endonucleases"/>
    <property type="match status" value="1"/>
</dbReference>
<dbReference type="EMBL" id="JACHGT010000007">
    <property type="protein sequence ID" value="MBB6035679.1"/>
    <property type="molecule type" value="Genomic_DNA"/>
</dbReference>
<reference evidence="2 3" key="1">
    <citation type="submission" date="2020-08" db="EMBL/GenBank/DDBJ databases">
        <title>Genomic Encyclopedia of Type Strains, Phase IV (KMG-IV): sequencing the most valuable type-strain genomes for metagenomic binning, comparative biology and taxonomic classification.</title>
        <authorList>
            <person name="Goeker M."/>
        </authorList>
    </citation>
    <scope>NUCLEOTIDE SEQUENCE [LARGE SCALE GENOMIC DNA]</scope>
    <source>
        <strain evidence="2 3">YIM 65646</strain>
    </source>
</reference>
<keyword evidence="3" id="KW-1185">Reference proteome</keyword>
<protein>
    <recommendedName>
        <fullName evidence="4">DOD-type homing endonuclease domain-containing protein</fullName>
    </recommendedName>
</protein>